<accession>A0A151AH01</accession>
<dbReference type="EMBL" id="LTAZ01000003">
    <property type="protein sequence ID" value="KYH26901.1"/>
    <property type="molecule type" value="Genomic_DNA"/>
</dbReference>
<dbReference type="Pfam" id="PF26396">
    <property type="entry name" value="HacaP"/>
    <property type="match status" value="1"/>
</dbReference>
<keyword evidence="2" id="KW-1185">Reference proteome</keyword>
<dbReference type="RefSeq" id="WP_066379807.1">
    <property type="nucleotide sequence ID" value="NZ_LTAZ01000003.1"/>
</dbReference>
<dbReference type="PATRIC" id="fig|1008153.3.peg.791"/>
<organism evidence="1 2">
    <name type="scientific">Halalkalicoccus paucihalophilus</name>
    <dbReference type="NCBI Taxonomy" id="1008153"/>
    <lineage>
        <taxon>Archaea</taxon>
        <taxon>Methanobacteriati</taxon>
        <taxon>Methanobacteriota</taxon>
        <taxon>Stenosarchaea group</taxon>
        <taxon>Halobacteria</taxon>
        <taxon>Halobacteriales</taxon>
        <taxon>Halococcaceae</taxon>
        <taxon>Halalkalicoccus</taxon>
    </lineage>
</organism>
<dbReference type="AlphaFoldDB" id="A0A151AH01"/>
<dbReference type="InterPro" id="IPR058858">
    <property type="entry name" value="HacaP"/>
</dbReference>
<gene>
    <name evidence="1" type="ORF">HAPAU_07890</name>
</gene>
<comment type="caution">
    <text evidence="1">The sequence shown here is derived from an EMBL/GenBank/DDBJ whole genome shotgun (WGS) entry which is preliminary data.</text>
</comment>
<sequence>MPDTKRGRERSGRGKRYQTRIQDIERELAALRESGPTLSETPLVASYATDPDGEAVERLECYGFEELVYGIALYDDEGEQVAYVSHDNMVAIEPA</sequence>
<reference evidence="1 2" key="1">
    <citation type="submission" date="2016-02" db="EMBL/GenBank/DDBJ databases">
        <title>Genome sequence of Halalkalicoccus paucihalophilus DSM 24557.</title>
        <authorList>
            <person name="Poehlein A."/>
            <person name="Daniel R."/>
        </authorList>
    </citation>
    <scope>NUCLEOTIDE SEQUENCE [LARGE SCALE GENOMIC DNA]</scope>
    <source>
        <strain evidence="1 2">DSM 24557</strain>
    </source>
</reference>
<evidence type="ECO:0000313" key="1">
    <source>
        <dbReference type="EMBL" id="KYH26901.1"/>
    </source>
</evidence>
<proteinExistence type="predicted"/>
<protein>
    <submittedName>
        <fullName evidence="1">Uncharacterized protein</fullName>
    </submittedName>
</protein>
<name>A0A151AH01_9EURY</name>
<evidence type="ECO:0000313" key="2">
    <source>
        <dbReference type="Proteomes" id="UP000075321"/>
    </source>
</evidence>
<dbReference type="OrthoDB" id="191274at2157"/>
<dbReference type="Proteomes" id="UP000075321">
    <property type="component" value="Unassembled WGS sequence"/>
</dbReference>